<dbReference type="AlphaFoldDB" id="A0A5A7QGC3"/>
<dbReference type="EMBL" id="BKCP01006771">
    <property type="protein sequence ID" value="GER43922.1"/>
    <property type="molecule type" value="Genomic_DNA"/>
</dbReference>
<keyword evidence="1" id="KW-0808">Transferase</keyword>
<dbReference type="GO" id="GO:0016779">
    <property type="term" value="F:nucleotidyltransferase activity"/>
    <property type="evidence" value="ECO:0007669"/>
    <property type="project" value="UniProtKB-KW"/>
</dbReference>
<reference evidence="2" key="1">
    <citation type="journal article" date="2019" name="Curr. Biol.">
        <title>Genome Sequence of Striga asiatica Provides Insight into the Evolution of Plant Parasitism.</title>
        <authorList>
            <person name="Yoshida S."/>
            <person name="Kim S."/>
            <person name="Wafula E.K."/>
            <person name="Tanskanen J."/>
            <person name="Kim Y.M."/>
            <person name="Honaas L."/>
            <person name="Yang Z."/>
            <person name="Spallek T."/>
            <person name="Conn C.E."/>
            <person name="Ichihashi Y."/>
            <person name="Cheong K."/>
            <person name="Cui S."/>
            <person name="Der J.P."/>
            <person name="Gundlach H."/>
            <person name="Jiao Y."/>
            <person name="Hori C."/>
            <person name="Ishida J.K."/>
            <person name="Kasahara H."/>
            <person name="Kiba T."/>
            <person name="Kim M.S."/>
            <person name="Koo N."/>
            <person name="Laohavisit A."/>
            <person name="Lee Y.H."/>
            <person name="Lumba S."/>
            <person name="McCourt P."/>
            <person name="Mortimer J.C."/>
            <person name="Mutuku J.M."/>
            <person name="Nomura T."/>
            <person name="Sasaki-Sekimoto Y."/>
            <person name="Seto Y."/>
            <person name="Wang Y."/>
            <person name="Wakatake T."/>
            <person name="Sakakibara H."/>
            <person name="Demura T."/>
            <person name="Yamaguchi S."/>
            <person name="Yoneyama K."/>
            <person name="Manabe R.I."/>
            <person name="Nelson D.C."/>
            <person name="Schulman A.H."/>
            <person name="Timko M.P."/>
            <person name="dePamphilis C.W."/>
            <person name="Choi D."/>
            <person name="Shirasu K."/>
        </authorList>
    </citation>
    <scope>NUCLEOTIDE SEQUENCE [LARGE SCALE GENOMIC DNA]</scope>
    <source>
        <strain evidence="2">cv. UVA1</strain>
    </source>
</reference>
<proteinExistence type="predicted"/>
<evidence type="ECO:0000313" key="1">
    <source>
        <dbReference type="EMBL" id="GER43922.1"/>
    </source>
</evidence>
<dbReference type="Proteomes" id="UP000325081">
    <property type="component" value="Unassembled WGS sequence"/>
</dbReference>
<evidence type="ECO:0000313" key="2">
    <source>
        <dbReference type="Proteomes" id="UP000325081"/>
    </source>
</evidence>
<comment type="caution">
    <text evidence="1">The sequence shown here is derived from an EMBL/GenBank/DDBJ whole genome shotgun (WGS) entry which is preliminary data.</text>
</comment>
<keyword evidence="1" id="KW-0548">Nucleotidyltransferase</keyword>
<accession>A0A5A7QGC3</accession>
<protein>
    <submittedName>
        <fullName evidence="1">Bifunctionaluridylyltransferase/uridylyl-removing enzyme</fullName>
    </submittedName>
</protein>
<keyword evidence="2" id="KW-1185">Reference proteome</keyword>
<gene>
    <name evidence="1" type="ORF">STAS_20794</name>
</gene>
<sequence length="115" mass="13028">MVQYKVRVTWIFSPEQDRGGGHGCRCLSRHLRSRMFLVNLVSTSGSCHVLWSLPTQAVCEARVVSPGHSLVVWEVARSLGLKVEEALREGFSIIVGVTKRKRQRKEYNKKIFGVC</sequence>
<name>A0A5A7QGC3_STRAF</name>
<organism evidence="1 2">
    <name type="scientific">Striga asiatica</name>
    <name type="common">Asiatic witchweed</name>
    <name type="synonym">Buchnera asiatica</name>
    <dbReference type="NCBI Taxonomy" id="4170"/>
    <lineage>
        <taxon>Eukaryota</taxon>
        <taxon>Viridiplantae</taxon>
        <taxon>Streptophyta</taxon>
        <taxon>Embryophyta</taxon>
        <taxon>Tracheophyta</taxon>
        <taxon>Spermatophyta</taxon>
        <taxon>Magnoliopsida</taxon>
        <taxon>eudicotyledons</taxon>
        <taxon>Gunneridae</taxon>
        <taxon>Pentapetalae</taxon>
        <taxon>asterids</taxon>
        <taxon>lamiids</taxon>
        <taxon>Lamiales</taxon>
        <taxon>Orobanchaceae</taxon>
        <taxon>Buchnereae</taxon>
        <taxon>Striga</taxon>
    </lineage>
</organism>